<dbReference type="Proteomes" id="UP001595796">
    <property type="component" value="Unassembled WGS sequence"/>
</dbReference>
<dbReference type="Pfam" id="PF13649">
    <property type="entry name" value="Methyltransf_25"/>
    <property type="match status" value="1"/>
</dbReference>
<evidence type="ECO:0000313" key="3">
    <source>
        <dbReference type="Proteomes" id="UP001595796"/>
    </source>
</evidence>
<reference evidence="3" key="1">
    <citation type="journal article" date="2019" name="Int. J. Syst. Evol. Microbiol.">
        <title>The Global Catalogue of Microorganisms (GCM) 10K type strain sequencing project: providing services to taxonomists for standard genome sequencing and annotation.</title>
        <authorList>
            <consortium name="The Broad Institute Genomics Platform"/>
            <consortium name="The Broad Institute Genome Sequencing Center for Infectious Disease"/>
            <person name="Wu L."/>
            <person name="Ma J."/>
        </authorList>
    </citation>
    <scope>NUCLEOTIDE SEQUENCE [LARGE SCALE GENOMIC DNA]</scope>
    <source>
        <strain evidence="3">CGMCC 1.16444</strain>
    </source>
</reference>
<organism evidence="2 3">
    <name type="scientific">Flaviflagellibacter deserti</name>
    <dbReference type="NCBI Taxonomy" id="2267266"/>
    <lineage>
        <taxon>Bacteria</taxon>
        <taxon>Pseudomonadati</taxon>
        <taxon>Pseudomonadota</taxon>
        <taxon>Alphaproteobacteria</taxon>
        <taxon>Hyphomicrobiales</taxon>
        <taxon>Flaviflagellibacter</taxon>
    </lineage>
</organism>
<keyword evidence="2" id="KW-0808">Transferase</keyword>
<feature type="domain" description="Methyltransferase" evidence="1">
    <location>
        <begin position="45"/>
        <end position="145"/>
    </location>
</feature>
<keyword evidence="2" id="KW-0489">Methyltransferase</keyword>
<dbReference type="EMBL" id="JBHSJF010000010">
    <property type="protein sequence ID" value="MFC5070007.1"/>
    <property type="molecule type" value="Genomic_DNA"/>
</dbReference>
<evidence type="ECO:0000259" key="1">
    <source>
        <dbReference type="Pfam" id="PF13649"/>
    </source>
</evidence>
<dbReference type="InterPro" id="IPR041698">
    <property type="entry name" value="Methyltransf_25"/>
</dbReference>
<sequence>MSDAAGLMDKIYRHQRHIYDASRKFYLLGRDTLIEALDPPTGGQVLEVGCGTGRNLIKIARTYSEVRCYGFDISSEMLTTARRSIMRAGLSARITLAQADATAFDARTMFGIGQFDRIVISYALSMMPGWEKVLVCAMKHLKPEGSIHIVDFGNQAGLPSPFRVALNRWLALFHVTPRLSLQRDLEVLTRSRQMRVRSESLYRGYTVRSVIDRAA</sequence>
<evidence type="ECO:0000313" key="2">
    <source>
        <dbReference type="EMBL" id="MFC5070007.1"/>
    </source>
</evidence>
<protein>
    <submittedName>
        <fullName evidence="2">Class I SAM-dependent methyltransferase</fullName>
        <ecNumber evidence="2">2.1.1.-</ecNumber>
    </submittedName>
</protein>
<dbReference type="InterPro" id="IPR029063">
    <property type="entry name" value="SAM-dependent_MTases_sf"/>
</dbReference>
<dbReference type="CDD" id="cd02440">
    <property type="entry name" value="AdoMet_MTases"/>
    <property type="match status" value="1"/>
</dbReference>
<dbReference type="Gene3D" id="3.40.50.150">
    <property type="entry name" value="Vaccinia Virus protein VP39"/>
    <property type="match status" value="1"/>
</dbReference>
<keyword evidence="3" id="KW-1185">Reference proteome</keyword>
<gene>
    <name evidence="2" type="ORF">ACFPFW_18485</name>
</gene>
<name>A0ABV9Z748_9HYPH</name>
<dbReference type="SUPFAM" id="SSF53335">
    <property type="entry name" value="S-adenosyl-L-methionine-dependent methyltransferases"/>
    <property type="match status" value="1"/>
</dbReference>
<comment type="caution">
    <text evidence="2">The sequence shown here is derived from an EMBL/GenBank/DDBJ whole genome shotgun (WGS) entry which is preliminary data.</text>
</comment>
<dbReference type="GO" id="GO:0032259">
    <property type="term" value="P:methylation"/>
    <property type="evidence" value="ECO:0007669"/>
    <property type="project" value="UniProtKB-KW"/>
</dbReference>
<dbReference type="GO" id="GO:0008168">
    <property type="term" value="F:methyltransferase activity"/>
    <property type="evidence" value="ECO:0007669"/>
    <property type="project" value="UniProtKB-KW"/>
</dbReference>
<dbReference type="RefSeq" id="WP_114958629.1">
    <property type="nucleotide sequence ID" value="NZ_JBHSJF010000010.1"/>
</dbReference>
<dbReference type="EC" id="2.1.1.-" evidence="2"/>
<proteinExistence type="predicted"/>
<accession>A0ABV9Z748</accession>
<dbReference type="PANTHER" id="PTHR43591">
    <property type="entry name" value="METHYLTRANSFERASE"/>
    <property type="match status" value="1"/>
</dbReference>